<reference evidence="6 7" key="1">
    <citation type="journal article" date="2016" name="Gene">
        <title>PacBio SMRT assembly of a complex multi-replicon genome reveals chlorocatechol degradative operon in a region of genome plasticity.</title>
        <authorList>
            <person name="Ricker N."/>
            <person name="Shen S.Y."/>
            <person name="Goordial J."/>
            <person name="Jin S."/>
            <person name="Fulthorpe R.R."/>
        </authorList>
    </citation>
    <scope>NUCLEOTIDE SEQUENCE [LARGE SCALE GENOMIC DNA]</scope>
    <source>
        <strain evidence="6 7">OLGA172</strain>
    </source>
</reference>
<dbReference type="InterPro" id="IPR035418">
    <property type="entry name" value="AraC-bd_2"/>
</dbReference>
<evidence type="ECO:0000256" key="2">
    <source>
        <dbReference type="ARBA" id="ARBA00023125"/>
    </source>
</evidence>
<dbReference type="OrthoDB" id="8590374at2"/>
<dbReference type="Proteomes" id="UP000076852">
    <property type="component" value="Chromosome 1"/>
</dbReference>
<dbReference type="KEGG" id="buz:AYM40_02570"/>
<sequence>MSLGANPTQVHSPLKPGIAHSHFDVQTEPPQRRLLAWRDRVGHVIDVLPSLSELDKPFQASIDRYQVGQLVFTDCRSDTMVLERSQARISTDKVRDVAFHVFLEGGVENITLRATPRKSAPAAATMLALDLNQPIRMQRNACRVLTLFVPGEMVQAEFPDAEAIHGRTIHGTTPLTRLIVNHLTALSQNITQMSPDAADEAIRSGAQMLIALFGKQALLSGNARAAGRAAMFGQARRYIQANRRNAALSPESVVNALRLPRLTLYRLFQHEGGVGTYIRHLRLRHAADDLAREPHTAVASIAYELGFKSPTDFTRAFRRAYGMTPLDFRRLTAQDGRGAVKPFHRT</sequence>
<dbReference type="GO" id="GO:0003700">
    <property type="term" value="F:DNA-binding transcription factor activity"/>
    <property type="evidence" value="ECO:0007669"/>
    <property type="project" value="InterPro"/>
</dbReference>
<feature type="region of interest" description="Disordered" evidence="4">
    <location>
        <begin position="1"/>
        <end position="23"/>
    </location>
</feature>
<dbReference type="PANTHER" id="PTHR46796:SF6">
    <property type="entry name" value="ARAC SUBFAMILY"/>
    <property type="match status" value="1"/>
</dbReference>
<dbReference type="Gene3D" id="1.10.10.60">
    <property type="entry name" value="Homeodomain-like"/>
    <property type="match status" value="1"/>
</dbReference>
<evidence type="ECO:0000256" key="4">
    <source>
        <dbReference type="SAM" id="MobiDB-lite"/>
    </source>
</evidence>
<dbReference type="PANTHER" id="PTHR46796">
    <property type="entry name" value="HTH-TYPE TRANSCRIPTIONAL ACTIVATOR RHAS-RELATED"/>
    <property type="match status" value="1"/>
</dbReference>
<dbReference type="Pfam" id="PF12833">
    <property type="entry name" value="HTH_18"/>
    <property type="match status" value="1"/>
</dbReference>
<accession>A0A160FH73</accession>
<dbReference type="EMBL" id="CP014578">
    <property type="protein sequence ID" value="ANB71374.1"/>
    <property type="molecule type" value="Genomic_DNA"/>
</dbReference>
<dbReference type="SUPFAM" id="SSF46689">
    <property type="entry name" value="Homeodomain-like"/>
    <property type="match status" value="1"/>
</dbReference>
<keyword evidence="1" id="KW-0805">Transcription regulation</keyword>
<dbReference type="GO" id="GO:0043565">
    <property type="term" value="F:sequence-specific DNA binding"/>
    <property type="evidence" value="ECO:0007669"/>
    <property type="project" value="InterPro"/>
</dbReference>
<protein>
    <submittedName>
        <fullName evidence="6">AraC family transcriptional regulator</fullName>
    </submittedName>
</protein>
<dbReference type="RefSeq" id="WP_063494849.1">
    <property type="nucleotide sequence ID" value="NZ_CP014578.1"/>
</dbReference>
<dbReference type="InterPro" id="IPR018062">
    <property type="entry name" value="HTH_AraC-typ_CS"/>
</dbReference>
<dbReference type="InterPro" id="IPR020449">
    <property type="entry name" value="Tscrpt_reg_AraC-type_HTH"/>
</dbReference>
<keyword evidence="2" id="KW-0238">DNA-binding</keyword>
<dbReference type="InterPro" id="IPR009057">
    <property type="entry name" value="Homeodomain-like_sf"/>
</dbReference>
<evidence type="ECO:0000256" key="3">
    <source>
        <dbReference type="ARBA" id="ARBA00023163"/>
    </source>
</evidence>
<feature type="compositionally biased region" description="Polar residues" evidence="4">
    <location>
        <begin position="1"/>
        <end position="11"/>
    </location>
</feature>
<feature type="domain" description="HTH araC/xylS-type" evidence="5">
    <location>
        <begin position="233"/>
        <end position="331"/>
    </location>
</feature>
<dbReference type="InterPro" id="IPR018060">
    <property type="entry name" value="HTH_AraC"/>
</dbReference>
<keyword evidence="7" id="KW-1185">Reference proteome</keyword>
<name>A0A160FH73_9BURK</name>
<evidence type="ECO:0000313" key="6">
    <source>
        <dbReference type="EMBL" id="ANB71374.1"/>
    </source>
</evidence>
<proteinExistence type="predicted"/>
<dbReference type="PRINTS" id="PR00032">
    <property type="entry name" value="HTHARAC"/>
</dbReference>
<dbReference type="Pfam" id="PF14525">
    <property type="entry name" value="AraC_binding_2"/>
    <property type="match status" value="1"/>
</dbReference>
<dbReference type="STRING" id="1804984.AYM40_02570"/>
<gene>
    <name evidence="6" type="ORF">AYM40_02570</name>
</gene>
<dbReference type="InterPro" id="IPR050204">
    <property type="entry name" value="AraC_XylS_family_regulators"/>
</dbReference>
<evidence type="ECO:0000259" key="5">
    <source>
        <dbReference type="PROSITE" id="PS01124"/>
    </source>
</evidence>
<dbReference type="PROSITE" id="PS00041">
    <property type="entry name" value="HTH_ARAC_FAMILY_1"/>
    <property type="match status" value="1"/>
</dbReference>
<dbReference type="PROSITE" id="PS01124">
    <property type="entry name" value="HTH_ARAC_FAMILY_2"/>
    <property type="match status" value="1"/>
</dbReference>
<evidence type="ECO:0000256" key="1">
    <source>
        <dbReference type="ARBA" id="ARBA00023015"/>
    </source>
</evidence>
<dbReference type="AlphaFoldDB" id="A0A160FH73"/>
<dbReference type="SMART" id="SM00342">
    <property type="entry name" value="HTH_ARAC"/>
    <property type="match status" value="1"/>
</dbReference>
<evidence type="ECO:0000313" key="7">
    <source>
        <dbReference type="Proteomes" id="UP000076852"/>
    </source>
</evidence>
<keyword evidence="3" id="KW-0804">Transcription</keyword>
<organism evidence="6 7">
    <name type="scientific">Paraburkholderia phytofirmans OLGA172</name>
    <dbReference type="NCBI Taxonomy" id="1417228"/>
    <lineage>
        <taxon>Bacteria</taxon>
        <taxon>Pseudomonadati</taxon>
        <taxon>Pseudomonadota</taxon>
        <taxon>Betaproteobacteria</taxon>
        <taxon>Burkholderiales</taxon>
        <taxon>Burkholderiaceae</taxon>
        <taxon>Paraburkholderia</taxon>
    </lineage>
</organism>